<gene>
    <name evidence="3" type="ORF">NC998_14580</name>
</gene>
<evidence type="ECO:0000313" key="3">
    <source>
        <dbReference type="EMBL" id="MEP0818323.1"/>
    </source>
</evidence>
<dbReference type="EMBL" id="JAMPKM010000008">
    <property type="protein sequence ID" value="MEP0818323.1"/>
    <property type="molecule type" value="Genomic_DNA"/>
</dbReference>
<reference evidence="3 4" key="1">
    <citation type="submission" date="2022-04" db="EMBL/GenBank/DDBJ databases">
        <title>Positive selection, recombination, and allopatry shape intraspecific diversity of widespread and dominant cyanobacteria.</title>
        <authorList>
            <person name="Wei J."/>
            <person name="Shu W."/>
            <person name="Hu C."/>
        </authorList>
    </citation>
    <scope>NUCLEOTIDE SEQUENCE [LARGE SCALE GENOMIC DNA]</scope>
    <source>
        <strain evidence="3 4">GB2-A4</strain>
    </source>
</reference>
<feature type="compositionally biased region" description="Polar residues" evidence="1">
    <location>
        <begin position="101"/>
        <end position="113"/>
    </location>
</feature>
<dbReference type="RefSeq" id="WP_190441732.1">
    <property type="nucleotide sequence ID" value="NZ_JAMPKM010000008.1"/>
</dbReference>
<evidence type="ECO:0000313" key="4">
    <source>
        <dbReference type="Proteomes" id="UP001464891"/>
    </source>
</evidence>
<proteinExistence type="predicted"/>
<keyword evidence="2" id="KW-0812">Transmembrane</keyword>
<accession>A0ABV0J969</accession>
<feature type="transmembrane region" description="Helical" evidence="2">
    <location>
        <begin position="12"/>
        <end position="29"/>
    </location>
</feature>
<keyword evidence="4" id="KW-1185">Reference proteome</keyword>
<sequence>MIQLNPVKKLPLGAVGVVVGGLLVGLPLINQVTAQTRSSRSSVNPCPRIYYEEPYNSTRLVPSGCQANAFTQSANTTGSTTSNVTGNATGSINNQLYRINPSTTLPGTSSGRVGTTAPAQPPLPESLGNAIATVLPINGRVDVMLRNKTGTTITYEVIGHTQPRSLAGGAEVMLQDLPVPVTITTLRPDRGLVQIAPIVGAQAGAIGFALDETTRLGSDQEAIRIQNNGQVLVN</sequence>
<protein>
    <submittedName>
        <fullName evidence="3">Uncharacterized protein</fullName>
    </submittedName>
</protein>
<evidence type="ECO:0000256" key="2">
    <source>
        <dbReference type="SAM" id="Phobius"/>
    </source>
</evidence>
<keyword evidence="2" id="KW-1133">Transmembrane helix</keyword>
<dbReference type="Proteomes" id="UP001464891">
    <property type="component" value="Unassembled WGS sequence"/>
</dbReference>
<organism evidence="3 4">
    <name type="scientific">Trichocoleus desertorum GB2-A4</name>
    <dbReference type="NCBI Taxonomy" id="2933944"/>
    <lineage>
        <taxon>Bacteria</taxon>
        <taxon>Bacillati</taxon>
        <taxon>Cyanobacteriota</taxon>
        <taxon>Cyanophyceae</taxon>
        <taxon>Leptolyngbyales</taxon>
        <taxon>Trichocoleusaceae</taxon>
        <taxon>Trichocoleus</taxon>
    </lineage>
</organism>
<feature type="region of interest" description="Disordered" evidence="1">
    <location>
        <begin position="101"/>
        <end position="125"/>
    </location>
</feature>
<keyword evidence="2" id="KW-0472">Membrane</keyword>
<name>A0ABV0J969_9CYAN</name>
<evidence type="ECO:0000256" key="1">
    <source>
        <dbReference type="SAM" id="MobiDB-lite"/>
    </source>
</evidence>
<comment type="caution">
    <text evidence="3">The sequence shown here is derived from an EMBL/GenBank/DDBJ whole genome shotgun (WGS) entry which is preliminary data.</text>
</comment>